<reference evidence="1 2" key="1">
    <citation type="journal article" date="2018" name="Sci. Data">
        <title>The draft genome sequence of cork oak.</title>
        <authorList>
            <person name="Ramos A.M."/>
            <person name="Usie A."/>
            <person name="Barbosa P."/>
            <person name="Barros P.M."/>
            <person name="Capote T."/>
            <person name="Chaves I."/>
            <person name="Simoes F."/>
            <person name="Abreu I."/>
            <person name="Carrasquinho I."/>
            <person name="Faro C."/>
            <person name="Guimaraes J.B."/>
            <person name="Mendonca D."/>
            <person name="Nobrega F."/>
            <person name="Rodrigues L."/>
            <person name="Saibo N.J.M."/>
            <person name="Varela M.C."/>
            <person name="Egas C."/>
            <person name="Matos J."/>
            <person name="Miguel C.M."/>
            <person name="Oliveira M.M."/>
            <person name="Ricardo C.P."/>
            <person name="Goncalves S."/>
        </authorList>
    </citation>
    <scope>NUCLEOTIDE SEQUENCE [LARGE SCALE GENOMIC DNA]</scope>
    <source>
        <strain evidence="2">cv. HL8</strain>
    </source>
</reference>
<dbReference type="AlphaFoldDB" id="A0AAW0M9V6"/>
<accession>A0AAW0M9V6</accession>
<sequence length="92" mass="10309">MDKPENIGLPRVKEATEIGDLSYVAFIDMSRPHDLPHPFFHLFSVNLLDICNAFSSKISKLNQGHLLLQCVLHNLDSSSSKQFIKARSSLDA</sequence>
<keyword evidence="2" id="KW-1185">Reference proteome</keyword>
<protein>
    <submittedName>
        <fullName evidence="1">Protein bps1</fullName>
    </submittedName>
</protein>
<organism evidence="1 2">
    <name type="scientific">Quercus suber</name>
    <name type="common">Cork oak</name>
    <dbReference type="NCBI Taxonomy" id="58331"/>
    <lineage>
        <taxon>Eukaryota</taxon>
        <taxon>Viridiplantae</taxon>
        <taxon>Streptophyta</taxon>
        <taxon>Embryophyta</taxon>
        <taxon>Tracheophyta</taxon>
        <taxon>Spermatophyta</taxon>
        <taxon>Magnoliopsida</taxon>
        <taxon>eudicotyledons</taxon>
        <taxon>Gunneridae</taxon>
        <taxon>Pentapetalae</taxon>
        <taxon>rosids</taxon>
        <taxon>fabids</taxon>
        <taxon>Fagales</taxon>
        <taxon>Fagaceae</taxon>
        <taxon>Quercus</taxon>
    </lineage>
</organism>
<comment type="caution">
    <text evidence="1">The sequence shown here is derived from an EMBL/GenBank/DDBJ whole genome shotgun (WGS) entry which is preliminary data.</text>
</comment>
<dbReference type="Proteomes" id="UP000237347">
    <property type="component" value="Unassembled WGS sequence"/>
</dbReference>
<name>A0AAW0M9V6_QUESU</name>
<gene>
    <name evidence="1" type="primary">BPS1_1</name>
    <name evidence="1" type="ORF">CFP56_033234</name>
</gene>
<dbReference type="EMBL" id="PKMF04000005">
    <property type="protein sequence ID" value="KAK7860777.1"/>
    <property type="molecule type" value="Genomic_DNA"/>
</dbReference>
<proteinExistence type="predicted"/>
<evidence type="ECO:0000313" key="2">
    <source>
        <dbReference type="Proteomes" id="UP000237347"/>
    </source>
</evidence>
<evidence type="ECO:0000313" key="1">
    <source>
        <dbReference type="EMBL" id="KAK7860777.1"/>
    </source>
</evidence>